<dbReference type="STRING" id="1160509.A0A3N4IIK1"/>
<feature type="region of interest" description="Disordered" evidence="3">
    <location>
        <begin position="337"/>
        <end position="394"/>
    </location>
</feature>
<feature type="region of interest" description="Disordered" evidence="3">
    <location>
        <begin position="1"/>
        <end position="39"/>
    </location>
</feature>
<evidence type="ECO:0000256" key="2">
    <source>
        <dbReference type="ARBA" id="ARBA00023054"/>
    </source>
</evidence>
<proteinExistence type="inferred from homology"/>
<dbReference type="InterPro" id="IPR053246">
    <property type="entry name" value="NS_splicing_regulatory_protein"/>
</dbReference>
<dbReference type="AlphaFoldDB" id="A0A3N4IIK1"/>
<comment type="similarity">
    <text evidence="1">Belongs to the NSRP1 family.</text>
</comment>
<gene>
    <name evidence="5" type="ORF">BJ508DRAFT_411679</name>
</gene>
<evidence type="ECO:0000313" key="6">
    <source>
        <dbReference type="Proteomes" id="UP000275078"/>
    </source>
</evidence>
<dbReference type="PANTHER" id="PTHR47845:SF1">
    <property type="entry name" value="NUCLEAR SPECKLE SPLICING REGULATORY PROTEIN 1 HOMOLOG"/>
    <property type="match status" value="1"/>
</dbReference>
<dbReference type="EMBL" id="ML119652">
    <property type="protein sequence ID" value="RPA85669.1"/>
    <property type="molecule type" value="Genomic_DNA"/>
</dbReference>
<feature type="compositionally biased region" description="Low complexity" evidence="3">
    <location>
        <begin position="12"/>
        <end position="28"/>
    </location>
</feature>
<keyword evidence="6" id="KW-1185">Reference proteome</keyword>
<keyword evidence="2" id="KW-0175">Coiled coil</keyword>
<dbReference type="Proteomes" id="UP000275078">
    <property type="component" value="Unassembled WGS sequence"/>
</dbReference>
<feature type="domain" description="Nuclear speckle splicing regulatory protein 1 N-terminal" evidence="4">
    <location>
        <begin position="92"/>
        <end position="208"/>
    </location>
</feature>
<reference evidence="5 6" key="1">
    <citation type="journal article" date="2018" name="Nat. Ecol. Evol.">
        <title>Pezizomycetes genomes reveal the molecular basis of ectomycorrhizal truffle lifestyle.</title>
        <authorList>
            <person name="Murat C."/>
            <person name="Payen T."/>
            <person name="Noel B."/>
            <person name="Kuo A."/>
            <person name="Morin E."/>
            <person name="Chen J."/>
            <person name="Kohler A."/>
            <person name="Krizsan K."/>
            <person name="Balestrini R."/>
            <person name="Da Silva C."/>
            <person name="Montanini B."/>
            <person name="Hainaut M."/>
            <person name="Levati E."/>
            <person name="Barry K.W."/>
            <person name="Belfiori B."/>
            <person name="Cichocki N."/>
            <person name="Clum A."/>
            <person name="Dockter R.B."/>
            <person name="Fauchery L."/>
            <person name="Guy J."/>
            <person name="Iotti M."/>
            <person name="Le Tacon F."/>
            <person name="Lindquist E.A."/>
            <person name="Lipzen A."/>
            <person name="Malagnac F."/>
            <person name="Mello A."/>
            <person name="Molinier V."/>
            <person name="Miyauchi S."/>
            <person name="Poulain J."/>
            <person name="Riccioni C."/>
            <person name="Rubini A."/>
            <person name="Sitrit Y."/>
            <person name="Splivallo R."/>
            <person name="Traeger S."/>
            <person name="Wang M."/>
            <person name="Zifcakova L."/>
            <person name="Wipf D."/>
            <person name="Zambonelli A."/>
            <person name="Paolocci F."/>
            <person name="Nowrousian M."/>
            <person name="Ottonello S."/>
            <person name="Baldrian P."/>
            <person name="Spatafora J.W."/>
            <person name="Henrissat B."/>
            <person name="Nagy L.G."/>
            <person name="Aury J.M."/>
            <person name="Wincker P."/>
            <person name="Grigoriev I.V."/>
            <person name="Bonfante P."/>
            <person name="Martin F.M."/>
        </authorList>
    </citation>
    <scope>NUCLEOTIDE SEQUENCE [LARGE SCALE GENOMIC DNA]</scope>
    <source>
        <strain evidence="5 6">RN42</strain>
    </source>
</reference>
<name>A0A3N4IIK1_ASCIM</name>
<dbReference type="GO" id="GO:0000381">
    <property type="term" value="P:regulation of alternative mRNA splicing, via spliceosome"/>
    <property type="evidence" value="ECO:0007669"/>
    <property type="project" value="InterPro"/>
</dbReference>
<evidence type="ECO:0000256" key="3">
    <source>
        <dbReference type="SAM" id="MobiDB-lite"/>
    </source>
</evidence>
<organism evidence="5 6">
    <name type="scientific">Ascobolus immersus RN42</name>
    <dbReference type="NCBI Taxonomy" id="1160509"/>
    <lineage>
        <taxon>Eukaryota</taxon>
        <taxon>Fungi</taxon>
        <taxon>Dikarya</taxon>
        <taxon>Ascomycota</taxon>
        <taxon>Pezizomycotina</taxon>
        <taxon>Pezizomycetes</taxon>
        <taxon>Pezizales</taxon>
        <taxon>Ascobolaceae</taxon>
        <taxon>Ascobolus</taxon>
    </lineage>
</organism>
<feature type="region of interest" description="Disordered" evidence="3">
    <location>
        <begin position="237"/>
        <end position="256"/>
    </location>
</feature>
<dbReference type="OrthoDB" id="446635at2759"/>
<protein>
    <recommendedName>
        <fullName evidence="4">Nuclear speckle splicing regulatory protein 1 N-terminal domain-containing protein</fullName>
    </recommendedName>
</protein>
<feature type="compositionally biased region" description="Basic and acidic residues" evidence="3">
    <location>
        <begin position="372"/>
        <end position="394"/>
    </location>
</feature>
<sequence>MSGISIGLKFNKPAAKKGAPPKTTKPKASVFGAEDDDDLEADIPDEGVFAKKGAKSKKAKEALAKDLAKKKDINRVNVQLATFNEISKKAEEEKAKALQEVDPSVFDYDAAYDAIQEARDLKKKEKEVESEERKPKYIEAFMQSAETRRKDFLRAKEKMLEKEREAEGDDFAGKEVFVTEAYKKQKEELKRLEELEIQREEKEKKKSQGVASFYRNLLDQQEAEHQAMMKAAENAKARALNPEPVPDDNVPKAKPVEEKVKEIKEKYGENVEVNDEGEVVDKRQLLKGGLNILEVRRTEKKQMAAEQAKKNKERLMDPEKLKTRNAMRERHTKLLEQQLEQAQKRSIDEVAEQEAELAARAKSRKTTTDVMSAKERYLQRKREAEEAKKKQATG</sequence>
<feature type="region of interest" description="Disordered" evidence="3">
    <location>
        <begin position="300"/>
        <end position="323"/>
    </location>
</feature>
<evidence type="ECO:0000259" key="4">
    <source>
        <dbReference type="Pfam" id="PF09745"/>
    </source>
</evidence>
<accession>A0A3N4IIK1</accession>
<evidence type="ECO:0000256" key="1">
    <source>
        <dbReference type="ARBA" id="ARBA00010126"/>
    </source>
</evidence>
<evidence type="ECO:0000313" key="5">
    <source>
        <dbReference type="EMBL" id="RPA85669.1"/>
    </source>
</evidence>
<dbReference type="Pfam" id="PF09745">
    <property type="entry name" value="NSRP1_N"/>
    <property type="match status" value="1"/>
</dbReference>
<dbReference type="InterPro" id="IPR018612">
    <property type="entry name" value="NSRP1_N"/>
</dbReference>
<dbReference type="PANTHER" id="PTHR47845">
    <property type="entry name" value="NUCLEAR SPECKLE SPLICING REGULATORY PROTEIN 1 HOMOLOG"/>
    <property type="match status" value="1"/>
</dbReference>